<evidence type="ECO:0000313" key="2">
    <source>
        <dbReference type="Proteomes" id="UP000054988"/>
    </source>
</evidence>
<reference evidence="1 2" key="1">
    <citation type="submission" date="2015-12" db="EMBL/GenBank/DDBJ databases">
        <title>Draft genome sequence of Moniliophthora roreri, the causal agent of frosty pod rot of cacao.</title>
        <authorList>
            <person name="Aime M.C."/>
            <person name="Diaz-Valderrama J.R."/>
            <person name="Kijpornyongpan T."/>
            <person name="Phillips-Mora W."/>
        </authorList>
    </citation>
    <scope>NUCLEOTIDE SEQUENCE [LARGE SCALE GENOMIC DNA]</scope>
    <source>
        <strain evidence="1 2">MCA 2952</strain>
    </source>
</reference>
<gene>
    <name evidence="1" type="ORF">WG66_8788</name>
</gene>
<evidence type="ECO:0000313" key="1">
    <source>
        <dbReference type="EMBL" id="KTB38632.1"/>
    </source>
</evidence>
<organism evidence="1 2">
    <name type="scientific">Moniliophthora roreri</name>
    <name type="common">Frosty pod rot fungus</name>
    <name type="synonym">Monilia roreri</name>
    <dbReference type="NCBI Taxonomy" id="221103"/>
    <lineage>
        <taxon>Eukaryota</taxon>
        <taxon>Fungi</taxon>
        <taxon>Dikarya</taxon>
        <taxon>Basidiomycota</taxon>
        <taxon>Agaricomycotina</taxon>
        <taxon>Agaricomycetes</taxon>
        <taxon>Agaricomycetidae</taxon>
        <taxon>Agaricales</taxon>
        <taxon>Marasmiineae</taxon>
        <taxon>Marasmiaceae</taxon>
        <taxon>Moniliophthora</taxon>
    </lineage>
</organism>
<protein>
    <submittedName>
        <fullName evidence="1">Uncharacterized protein</fullName>
    </submittedName>
</protein>
<dbReference type="EMBL" id="LATX01001741">
    <property type="protein sequence ID" value="KTB38632.1"/>
    <property type="molecule type" value="Genomic_DNA"/>
</dbReference>
<dbReference type="Proteomes" id="UP000054988">
    <property type="component" value="Unassembled WGS sequence"/>
</dbReference>
<dbReference type="AlphaFoldDB" id="A0A0W0FQZ5"/>
<name>A0A0W0FQZ5_MONRR</name>
<sequence>MLVVTTASKRSIGIVTSTIKEE</sequence>
<accession>A0A0W0FQZ5</accession>
<comment type="caution">
    <text evidence="1">The sequence shown here is derived from an EMBL/GenBank/DDBJ whole genome shotgun (WGS) entry which is preliminary data.</text>
</comment>
<proteinExistence type="predicted"/>